<comment type="caution">
    <text evidence="2">The sequence shown here is derived from an EMBL/GenBank/DDBJ whole genome shotgun (WGS) entry which is preliminary data.</text>
</comment>
<organism evidence="2 3">
    <name type="scientific">Actinoplanes sichuanensis</name>
    <dbReference type="NCBI Taxonomy" id="512349"/>
    <lineage>
        <taxon>Bacteria</taxon>
        <taxon>Bacillati</taxon>
        <taxon>Actinomycetota</taxon>
        <taxon>Actinomycetes</taxon>
        <taxon>Micromonosporales</taxon>
        <taxon>Micromonosporaceae</taxon>
        <taxon>Actinoplanes</taxon>
    </lineage>
</organism>
<feature type="domain" description="Aminoglycoside phosphotransferase" evidence="1">
    <location>
        <begin position="96"/>
        <end position="169"/>
    </location>
</feature>
<protein>
    <submittedName>
        <fullName evidence="2">Phosphotransferase</fullName>
    </submittedName>
</protein>
<dbReference type="Proteomes" id="UP001597183">
    <property type="component" value="Unassembled WGS sequence"/>
</dbReference>
<sequence>MIGVRQLNLRGYSHQTRVDGAAVVKQFTGPQAVIRCATERAALTNLAGRLPVPRLLAAGDTLLRTALLPGVHGQELIENGHAAPVLASCGRMLRHLQHVVPGLVHGDYGPNNLLFDPDTFEVTGIVDWEWAHPGAPVEDLAWTEWIIRRHHPDDVAALTHLFTAYGETPVWELRHAVGLAKCRAMRDRPDNDPADAAHWQRNIAITAAWTA</sequence>
<dbReference type="InterPro" id="IPR051678">
    <property type="entry name" value="AGP_Transferase"/>
</dbReference>
<dbReference type="RefSeq" id="WP_317794599.1">
    <property type="nucleotide sequence ID" value="NZ_AP028461.1"/>
</dbReference>
<dbReference type="Pfam" id="PF01636">
    <property type="entry name" value="APH"/>
    <property type="match status" value="1"/>
</dbReference>
<proteinExistence type="predicted"/>
<dbReference type="InterPro" id="IPR002575">
    <property type="entry name" value="Aminoglycoside_PTrfase"/>
</dbReference>
<dbReference type="Gene3D" id="3.90.1200.10">
    <property type="match status" value="1"/>
</dbReference>
<dbReference type="PANTHER" id="PTHR21310">
    <property type="entry name" value="AMINOGLYCOSIDE PHOSPHOTRANSFERASE-RELATED-RELATED"/>
    <property type="match status" value="1"/>
</dbReference>
<dbReference type="InterPro" id="IPR011009">
    <property type="entry name" value="Kinase-like_dom_sf"/>
</dbReference>
<gene>
    <name evidence="2" type="ORF">ACFQ5G_46710</name>
</gene>
<evidence type="ECO:0000313" key="2">
    <source>
        <dbReference type="EMBL" id="MFD1372867.1"/>
    </source>
</evidence>
<reference evidence="3" key="1">
    <citation type="journal article" date="2019" name="Int. J. Syst. Evol. Microbiol.">
        <title>The Global Catalogue of Microorganisms (GCM) 10K type strain sequencing project: providing services to taxonomists for standard genome sequencing and annotation.</title>
        <authorList>
            <consortium name="The Broad Institute Genomics Platform"/>
            <consortium name="The Broad Institute Genome Sequencing Center for Infectious Disease"/>
            <person name="Wu L."/>
            <person name="Ma J."/>
        </authorList>
    </citation>
    <scope>NUCLEOTIDE SEQUENCE [LARGE SCALE GENOMIC DNA]</scope>
    <source>
        <strain evidence="3">CCM 7526</strain>
    </source>
</reference>
<name>A0ABW4AS55_9ACTN</name>
<dbReference type="SUPFAM" id="SSF56112">
    <property type="entry name" value="Protein kinase-like (PK-like)"/>
    <property type="match status" value="1"/>
</dbReference>
<evidence type="ECO:0000259" key="1">
    <source>
        <dbReference type="Pfam" id="PF01636"/>
    </source>
</evidence>
<accession>A0ABW4AS55</accession>
<evidence type="ECO:0000313" key="3">
    <source>
        <dbReference type="Proteomes" id="UP001597183"/>
    </source>
</evidence>
<keyword evidence="3" id="KW-1185">Reference proteome</keyword>
<dbReference type="EMBL" id="JBHTMK010000063">
    <property type="protein sequence ID" value="MFD1372867.1"/>
    <property type="molecule type" value="Genomic_DNA"/>
</dbReference>